<sequence>GDQAVTEITAFDVVPADLTAGKDGPALTIRAGDVSDDSTVRGLIAARPDVIFHLAAIVSGEAEADFDKGYRINLDGTRHLFEAIRAQADYRPRVVYTSSIAVFGTPFEEPITDTFITAPLTSYGTQKMIGELLLNDYSRR</sequence>
<feature type="domain" description="NAD-dependent epimerase/dehydratase" evidence="3">
    <location>
        <begin position="26"/>
        <end position="139"/>
    </location>
</feature>
<feature type="non-terminal residue" evidence="4">
    <location>
        <position position="140"/>
    </location>
</feature>
<protein>
    <submittedName>
        <fullName evidence="4">NAD-dependent epimerase/dehydratase family protein</fullName>
    </submittedName>
</protein>
<dbReference type="PANTHER" id="PTHR43103:SF3">
    <property type="entry name" value="ADP-L-GLYCERO-D-MANNO-HEPTOSE-6-EPIMERASE"/>
    <property type="match status" value="1"/>
</dbReference>
<dbReference type="Pfam" id="PF01370">
    <property type="entry name" value="Epimerase"/>
    <property type="match status" value="1"/>
</dbReference>
<comment type="caution">
    <text evidence="4">The sequence shown here is derived from an EMBL/GenBank/DDBJ whole genome shotgun (WGS) entry which is preliminary data.</text>
</comment>
<gene>
    <name evidence="4" type="ORF">GT020_18425</name>
</gene>
<dbReference type="Gene3D" id="3.40.50.720">
    <property type="entry name" value="NAD(P)-binding Rossmann-like Domain"/>
    <property type="match status" value="1"/>
</dbReference>
<proteinExistence type="predicted"/>
<name>A0A6L9GA31_9MICC</name>
<dbReference type="AlphaFoldDB" id="A0A6L9GA31"/>
<dbReference type="SUPFAM" id="SSF51735">
    <property type="entry name" value="NAD(P)-binding Rossmann-fold domains"/>
    <property type="match status" value="1"/>
</dbReference>
<reference evidence="4 5" key="1">
    <citation type="submission" date="2020-01" db="EMBL/GenBank/DDBJ databases">
        <title>Glutamicibacter soli M275.</title>
        <authorList>
            <person name="Meng X."/>
        </authorList>
    </citation>
    <scope>NUCLEOTIDE SEQUENCE [LARGE SCALE GENOMIC DNA]</scope>
    <source>
        <strain evidence="4 5">M275</strain>
    </source>
</reference>
<dbReference type="PANTHER" id="PTHR43103">
    <property type="entry name" value="NUCLEOSIDE-DIPHOSPHATE-SUGAR EPIMERASE"/>
    <property type="match status" value="1"/>
</dbReference>
<evidence type="ECO:0000256" key="1">
    <source>
        <dbReference type="ARBA" id="ARBA00022857"/>
    </source>
</evidence>
<dbReference type="InterPro" id="IPR036291">
    <property type="entry name" value="NAD(P)-bd_dom_sf"/>
</dbReference>
<evidence type="ECO:0000256" key="2">
    <source>
        <dbReference type="ARBA" id="ARBA00023277"/>
    </source>
</evidence>
<dbReference type="InterPro" id="IPR001509">
    <property type="entry name" value="Epimerase_deHydtase"/>
</dbReference>
<keyword evidence="1" id="KW-0521">NADP</keyword>
<evidence type="ECO:0000313" key="5">
    <source>
        <dbReference type="Proteomes" id="UP000477543"/>
    </source>
</evidence>
<dbReference type="EMBL" id="WYDN01000111">
    <property type="protein sequence ID" value="NAZ18004.1"/>
    <property type="molecule type" value="Genomic_DNA"/>
</dbReference>
<evidence type="ECO:0000259" key="3">
    <source>
        <dbReference type="Pfam" id="PF01370"/>
    </source>
</evidence>
<organism evidence="4 5">
    <name type="scientific">Glutamicibacter soli</name>
    <dbReference type="NCBI Taxonomy" id="453836"/>
    <lineage>
        <taxon>Bacteria</taxon>
        <taxon>Bacillati</taxon>
        <taxon>Actinomycetota</taxon>
        <taxon>Actinomycetes</taxon>
        <taxon>Micrococcales</taxon>
        <taxon>Micrococcaceae</taxon>
        <taxon>Glutamicibacter</taxon>
    </lineage>
</organism>
<accession>A0A6L9GA31</accession>
<evidence type="ECO:0000313" key="4">
    <source>
        <dbReference type="EMBL" id="NAZ18004.1"/>
    </source>
</evidence>
<keyword evidence="2" id="KW-0119">Carbohydrate metabolism</keyword>
<feature type="non-terminal residue" evidence="4">
    <location>
        <position position="1"/>
    </location>
</feature>
<dbReference type="Proteomes" id="UP000477543">
    <property type="component" value="Unassembled WGS sequence"/>
</dbReference>